<dbReference type="GO" id="GO:0003676">
    <property type="term" value="F:nucleic acid binding"/>
    <property type="evidence" value="ECO:0007669"/>
    <property type="project" value="InterPro"/>
</dbReference>
<keyword evidence="2" id="KW-0255">Endonuclease</keyword>
<keyword evidence="2" id="KW-0540">Nuclease</keyword>
<name>A0A0U1L5V1_9FIRM</name>
<dbReference type="Gene3D" id="1.10.30.50">
    <property type="match status" value="1"/>
</dbReference>
<dbReference type="CDD" id="cd00085">
    <property type="entry name" value="HNHc"/>
    <property type="match status" value="1"/>
</dbReference>
<dbReference type="PANTHER" id="PTHR33877:SF2">
    <property type="entry name" value="OS07G0170200 PROTEIN"/>
    <property type="match status" value="1"/>
</dbReference>
<dbReference type="RefSeq" id="WP_021171297.1">
    <property type="nucleotide sequence ID" value="NZ_CTRP01000016.1"/>
</dbReference>
<keyword evidence="2" id="KW-0378">Hydrolase</keyword>
<feature type="domain" description="HNH nuclease" evidence="1">
    <location>
        <begin position="185"/>
        <end position="245"/>
    </location>
</feature>
<evidence type="ECO:0000313" key="2">
    <source>
        <dbReference type="EMBL" id="CQR75081.1"/>
    </source>
</evidence>
<accession>A0A0U1L5V1</accession>
<dbReference type="InterPro" id="IPR052892">
    <property type="entry name" value="NA-targeting_endonuclease"/>
</dbReference>
<dbReference type="EMBL" id="CTRP01000016">
    <property type="protein sequence ID" value="CQR75081.1"/>
    <property type="molecule type" value="Genomic_DNA"/>
</dbReference>
<gene>
    <name evidence="2" type="ORF">SpAn4DRAFT_4445</name>
</gene>
<dbReference type="PANTHER" id="PTHR33877">
    <property type="entry name" value="SLL1193 PROTEIN"/>
    <property type="match status" value="1"/>
</dbReference>
<dbReference type="Pfam" id="PF01844">
    <property type="entry name" value="HNH"/>
    <property type="match status" value="1"/>
</dbReference>
<proteinExistence type="predicted"/>
<evidence type="ECO:0000313" key="3">
    <source>
        <dbReference type="Proteomes" id="UP000049855"/>
    </source>
</evidence>
<protein>
    <submittedName>
        <fullName evidence="2">Phage-associated HNH homing endonuclease # Phage intron</fullName>
    </submittedName>
</protein>
<evidence type="ECO:0000259" key="1">
    <source>
        <dbReference type="SMART" id="SM00507"/>
    </source>
</evidence>
<keyword evidence="3" id="KW-1185">Reference proteome</keyword>
<reference evidence="3" key="1">
    <citation type="submission" date="2015-03" db="EMBL/GenBank/DDBJ databases">
        <authorList>
            <person name="Nijsse Bart"/>
        </authorList>
    </citation>
    <scope>NUCLEOTIDE SEQUENCE [LARGE SCALE GENOMIC DNA]</scope>
</reference>
<dbReference type="Proteomes" id="UP000049855">
    <property type="component" value="Unassembled WGS sequence"/>
</dbReference>
<dbReference type="InterPro" id="IPR003615">
    <property type="entry name" value="HNH_nuc"/>
</dbReference>
<organism evidence="2 3">
    <name type="scientific">Sporomusa ovata</name>
    <dbReference type="NCBI Taxonomy" id="2378"/>
    <lineage>
        <taxon>Bacteria</taxon>
        <taxon>Bacillati</taxon>
        <taxon>Bacillota</taxon>
        <taxon>Negativicutes</taxon>
        <taxon>Selenomonadales</taxon>
        <taxon>Sporomusaceae</taxon>
        <taxon>Sporomusa</taxon>
    </lineage>
</organism>
<sequence>MIASSEQSLKNKISVCLQCGQEFRPTHKNQKFCSIACVGISQRKLYICKNCGIEFNLKSGGKGIFCSRECSFDYIHKNKKQKEPKPLVSCVICGSQFKGKGNSKFCSDHCRREFKRIRFKENFVSVKETNLFIEKQCPECGNIFKTNYYAKRKKFCSDECCNRYFQREYKMDRKEQLQKAYIEPVSFKKIYKRDKAICQICGEYVEYDKTPTNPMGATIDHIIPLSKGGLHCMSNCQLAHRRCNSLKGSKIDYFHEEALIGW</sequence>
<dbReference type="InterPro" id="IPR002711">
    <property type="entry name" value="HNH"/>
</dbReference>
<dbReference type="AlphaFoldDB" id="A0A0U1L5V1"/>
<dbReference type="GO" id="GO:0008270">
    <property type="term" value="F:zinc ion binding"/>
    <property type="evidence" value="ECO:0007669"/>
    <property type="project" value="InterPro"/>
</dbReference>
<dbReference type="GO" id="GO:0004519">
    <property type="term" value="F:endonuclease activity"/>
    <property type="evidence" value="ECO:0007669"/>
    <property type="project" value="UniProtKB-KW"/>
</dbReference>
<dbReference type="SMART" id="SM00507">
    <property type="entry name" value="HNHc"/>
    <property type="match status" value="1"/>
</dbReference>